<evidence type="ECO:0000313" key="2">
    <source>
        <dbReference type="Proteomes" id="UP000605784"/>
    </source>
</evidence>
<protein>
    <submittedName>
        <fullName evidence="1">Uncharacterized protein</fullName>
    </submittedName>
</protein>
<reference evidence="1" key="2">
    <citation type="submission" date="2020-09" db="EMBL/GenBank/DDBJ databases">
        <authorList>
            <person name="Sun Q."/>
            <person name="Ohkuma M."/>
        </authorList>
    </citation>
    <scope>NUCLEOTIDE SEQUENCE</scope>
    <source>
        <strain evidence="1">JCM 17820</strain>
    </source>
</reference>
<accession>A0A830GRA2</accession>
<comment type="caution">
    <text evidence="1">The sequence shown here is derived from an EMBL/GenBank/DDBJ whole genome shotgun (WGS) entry which is preliminary data.</text>
</comment>
<dbReference type="AlphaFoldDB" id="A0A830GRA2"/>
<sequence>MAAADSHQQFILDAVEKDGVDVGRTDEGGITAARDLSDDQIELDDVLELADKHGLDVRNVITDMQSAETRVVFKGGDGA</sequence>
<evidence type="ECO:0000313" key="1">
    <source>
        <dbReference type="EMBL" id="GGO03707.1"/>
    </source>
</evidence>
<dbReference type="EMBL" id="BMOU01000008">
    <property type="protein sequence ID" value="GGO03707.1"/>
    <property type="molecule type" value="Genomic_DNA"/>
</dbReference>
<gene>
    <name evidence="1" type="ORF">GCM10009030_39650</name>
</gene>
<proteinExistence type="predicted"/>
<dbReference type="RefSeq" id="WP_189002084.1">
    <property type="nucleotide sequence ID" value="NZ_BMOU01000008.1"/>
</dbReference>
<name>A0A830GRA2_9EURY</name>
<keyword evidence="2" id="KW-1185">Reference proteome</keyword>
<dbReference type="Proteomes" id="UP000605784">
    <property type="component" value="Unassembled WGS sequence"/>
</dbReference>
<organism evidence="1 2">
    <name type="scientific">Haloarcula pellucida</name>
    <dbReference type="NCBI Taxonomy" id="1427151"/>
    <lineage>
        <taxon>Archaea</taxon>
        <taxon>Methanobacteriati</taxon>
        <taxon>Methanobacteriota</taxon>
        <taxon>Stenosarchaea group</taxon>
        <taxon>Halobacteria</taxon>
        <taxon>Halobacteriales</taxon>
        <taxon>Haloarculaceae</taxon>
        <taxon>Haloarcula</taxon>
    </lineage>
</organism>
<reference evidence="1" key="1">
    <citation type="journal article" date="2014" name="Int. J. Syst. Evol. Microbiol.">
        <title>Complete genome sequence of Corynebacterium casei LMG S-19264T (=DSM 44701T), isolated from a smear-ripened cheese.</title>
        <authorList>
            <consortium name="US DOE Joint Genome Institute (JGI-PGF)"/>
            <person name="Walter F."/>
            <person name="Albersmeier A."/>
            <person name="Kalinowski J."/>
            <person name="Ruckert C."/>
        </authorList>
    </citation>
    <scope>NUCLEOTIDE SEQUENCE</scope>
    <source>
        <strain evidence="1">JCM 17820</strain>
    </source>
</reference>